<sequence>MPRPASEGTRPRRGVAGQATVEWIGLAVGVALLVMAVGVAIRVGVPERVVEALRSTLSTPAPVALAPQASERTLAFARSSVAAGTGSRPSLLGARALLRAELGARAGTRVFEEVVLGRLATDTPAWFGEQVVPVRGTAVRGIHLGGGVRTTTATGPVVLHVVTPAEEQDVVTGGRGAALRGWVTKLLEDQAMKSLGDAVEADLERGGAGRLATGVVGVAPTVIGALPILFAEADEGWPSFGETAGDAILCRPVSVRTVRGAGRATTVRPGVRLAVVRDGAFVVDAVSTAERSCAPLPRPPS</sequence>
<organism evidence="2">
    <name type="scientific">uncultured Thermoleophilia bacterium</name>
    <dbReference type="NCBI Taxonomy" id="1497501"/>
    <lineage>
        <taxon>Bacteria</taxon>
        <taxon>Bacillati</taxon>
        <taxon>Actinomycetota</taxon>
        <taxon>Thermoleophilia</taxon>
        <taxon>environmental samples</taxon>
    </lineage>
</organism>
<accession>A0A6J4U0S0</accession>
<keyword evidence="1" id="KW-0472">Membrane</keyword>
<proteinExistence type="predicted"/>
<keyword evidence="1" id="KW-1133">Transmembrane helix</keyword>
<evidence type="ECO:0000256" key="1">
    <source>
        <dbReference type="SAM" id="Phobius"/>
    </source>
</evidence>
<protein>
    <submittedName>
        <fullName evidence="2">Uncharacterized protein</fullName>
    </submittedName>
</protein>
<keyword evidence="1" id="KW-0812">Transmembrane</keyword>
<feature type="transmembrane region" description="Helical" evidence="1">
    <location>
        <begin position="23"/>
        <end position="45"/>
    </location>
</feature>
<gene>
    <name evidence="2" type="ORF">AVDCRST_MAG79-1545</name>
</gene>
<dbReference type="EMBL" id="CADCWC010000235">
    <property type="protein sequence ID" value="CAA9537770.1"/>
    <property type="molecule type" value="Genomic_DNA"/>
</dbReference>
<dbReference type="AlphaFoldDB" id="A0A6J4U0S0"/>
<evidence type="ECO:0000313" key="2">
    <source>
        <dbReference type="EMBL" id="CAA9537770.1"/>
    </source>
</evidence>
<name>A0A6J4U0S0_9ACTN</name>
<reference evidence="2" key="1">
    <citation type="submission" date="2020-02" db="EMBL/GenBank/DDBJ databases">
        <authorList>
            <person name="Meier V. D."/>
        </authorList>
    </citation>
    <scope>NUCLEOTIDE SEQUENCE</scope>
    <source>
        <strain evidence="2">AVDCRST_MAG79</strain>
    </source>
</reference>